<dbReference type="Gene3D" id="1.25.10.10">
    <property type="entry name" value="Leucine-rich Repeat Variant"/>
    <property type="match status" value="1"/>
</dbReference>
<keyword evidence="9" id="KW-1185">Reference proteome</keyword>
<dbReference type="PANTHER" id="PTHR16056:SF2">
    <property type="entry name" value="TESTIS-EXPRESSED PROTEIN 10"/>
    <property type="match status" value="1"/>
</dbReference>
<feature type="domain" description="TEX10-like TPR repeats" evidence="7">
    <location>
        <begin position="565"/>
        <end position="840"/>
    </location>
</feature>
<dbReference type="PROSITE" id="PS50077">
    <property type="entry name" value="HEAT_REPEAT"/>
    <property type="match status" value="1"/>
</dbReference>
<sequence>MFLCASVPRCLSLSKRGNKMTKKRKRQDDFQKVKLKVGKRKPKADNATDTSFKTHAIHVPEQLKSDASLPTNHRKLNIKDLLTQLHHYSSGVKQSALIGLKDLVSQHPSVISSHLSSILSDVATVFTDKDPTVRSATVQLLNFLAPRISGDQMAPFYPLVCAHLSSAMTHIVEGIQEDALRILDILLEHYPELLTEHSSVLLKNFLELISHQRLSKELKAGGKMSSWMLSVNPNRRITSQQWRLNVLSRLRKFLQAIVEGSCQSVENEAIFESDDRIGPEHVTTLQVTWENYATGQQRIQLYEHSGSQPSTVIPFKLRPLLDAEESLSSVENLKGFIQILVPLLLECWVEASPAQLAGPTPSNLLEPEAMMLRLQVLSIIQLLWKLMQHQDETLKLESWLRNHYLCDFKDHFLKHFPYSVLETARHKKKDGAKKDKRAAAFMSNADHPLALNLALCQVMVSLTNALTVHLDTDWLEQIRKFVTESLSDGRKLTSQQLNGMLMLVRRLVLVQCNRGSTEELLRAVYAQYQQQGLSLSVRTMLLNFFSGLYLREKTSSNLQISRSKVLSRWLAWLPLQLAQLGSRNPLLSAQLIDVIHVAAARSNKELLQSLQSNVYRLYDPQDGTMVLLPTGTQHSLVQLVYFLPLISSELLSCLSRCCTMGRLSSKLAISLIRILHTRSSFGGWTTSLPESIVNDVDYFSFLFSTLTGFSGEELTWLQSSSSNPHISQSQFSSVRLYVTDLDQFVHHWALTEAVCQCLSTIPSRIQCCDILQNAICKHLVSVHLLPDSTAGSILKAVGQLIDPAFIPNECLLNFLAGCCYSLLYFILTLERNSRGNAQKR</sequence>
<dbReference type="Pfam" id="PF25781">
    <property type="entry name" value="TPR_TEX10"/>
    <property type="match status" value="1"/>
</dbReference>
<dbReference type="EMBL" id="BFAA01003471">
    <property type="protein sequence ID" value="GCB71457.1"/>
    <property type="molecule type" value="Genomic_DNA"/>
</dbReference>
<proteinExistence type="inferred from homology"/>
<dbReference type="GO" id="GO:0005730">
    <property type="term" value="C:nucleolus"/>
    <property type="evidence" value="ECO:0007669"/>
    <property type="project" value="UniProtKB-SubCell"/>
</dbReference>
<feature type="domain" description="Pre-rRNA-processing protein Ipi1 N-terminal" evidence="6">
    <location>
        <begin position="152"/>
        <end position="254"/>
    </location>
</feature>
<evidence type="ECO:0000256" key="4">
    <source>
        <dbReference type="ARBA" id="ARBA00023242"/>
    </source>
</evidence>
<dbReference type="GO" id="GO:0071339">
    <property type="term" value="C:MLL1 complex"/>
    <property type="evidence" value="ECO:0007669"/>
    <property type="project" value="TreeGrafter"/>
</dbReference>
<dbReference type="Pfam" id="PF12333">
    <property type="entry name" value="Ipi1_N"/>
    <property type="match status" value="1"/>
</dbReference>
<protein>
    <submittedName>
        <fullName evidence="8">Uncharacterized protein</fullName>
    </submittedName>
</protein>
<evidence type="ECO:0000313" key="9">
    <source>
        <dbReference type="Proteomes" id="UP000288216"/>
    </source>
</evidence>
<comment type="subcellular location">
    <subcellularLocation>
        <location evidence="1">Nucleus</location>
        <location evidence="1">Nucleolus</location>
    </subcellularLocation>
    <subcellularLocation>
        <location evidence="2">Nucleus</location>
        <location evidence="2">Nucleoplasm</location>
    </subcellularLocation>
</comment>
<evidence type="ECO:0000256" key="3">
    <source>
        <dbReference type="ARBA" id="ARBA00006427"/>
    </source>
</evidence>
<evidence type="ECO:0000259" key="6">
    <source>
        <dbReference type="Pfam" id="PF12333"/>
    </source>
</evidence>
<dbReference type="InterPro" id="IPR016024">
    <property type="entry name" value="ARM-type_fold"/>
</dbReference>
<gene>
    <name evidence="8" type="ORF">scyTo_0008844</name>
</gene>
<dbReference type="InterPro" id="IPR057949">
    <property type="entry name" value="TPR_TEX10"/>
</dbReference>
<dbReference type="FunFam" id="1.25.10.10:FF:000164">
    <property type="entry name" value="Testis-expressed sequence 10 protein"/>
    <property type="match status" value="1"/>
</dbReference>
<dbReference type="InterPro" id="IPR011989">
    <property type="entry name" value="ARM-like"/>
</dbReference>
<name>A0A401PEA1_SCYTO</name>
<dbReference type="SUPFAM" id="SSF48371">
    <property type="entry name" value="ARM repeat"/>
    <property type="match status" value="1"/>
</dbReference>
<evidence type="ECO:0000259" key="7">
    <source>
        <dbReference type="Pfam" id="PF25781"/>
    </source>
</evidence>
<evidence type="ECO:0000256" key="2">
    <source>
        <dbReference type="ARBA" id="ARBA00004642"/>
    </source>
</evidence>
<dbReference type="Proteomes" id="UP000288216">
    <property type="component" value="Unassembled WGS sequence"/>
</dbReference>
<comment type="caution">
    <text evidence="8">The sequence shown here is derived from an EMBL/GenBank/DDBJ whole genome shotgun (WGS) entry which is preliminary data.</text>
</comment>
<accession>A0A401PEA1</accession>
<dbReference type="InterPro" id="IPR024679">
    <property type="entry name" value="Ipi1_N"/>
</dbReference>
<dbReference type="STRING" id="75743.A0A401PEA1"/>
<evidence type="ECO:0000256" key="5">
    <source>
        <dbReference type="PROSITE-ProRule" id="PRU00103"/>
    </source>
</evidence>
<dbReference type="OMA" id="DMWVEAD"/>
<evidence type="ECO:0000313" key="8">
    <source>
        <dbReference type="EMBL" id="GCB71457.1"/>
    </source>
</evidence>
<dbReference type="PANTHER" id="PTHR16056">
    <property type="entry name" value="REGULATOR OF MICROTUBULE DYNAMICS PROTEIN"/>
    <property type="match status" value="1"/>
</dbReference>
<organism evidence="8 9">
    <name type="scientific">Scyliorhinus torazame</name>
    <name type="common">Cloudy catshark</name>
    <name type="synonym">Catulus torazame</name>
    <dbReference type="NCBI Taxonomy" id="75743"/>
    <lineage>
        <taxon>Eukaryota</taxon>
        <taxon>Metazoa</taxon>
        <taxon>Chordata</taxon>
        <taxon>Craniata</taxon>
        <taxon>Vertebrata</taxon>
        <taxon>Chondrichthyes</taxon>
        <taxon>Elasmobranchii</taxon>
        <taxon>Galeomorphii</taxon>
        <taxon>Galeoidea</taxon>
        <taxon>Carcharhiniformes</taxon>
        <taxon>Scyliorhinidae</taxon>
        <taxon>Scyliorhinus</taxon>
    </lineage>
</organism>
<dbReference type="InterPro" id="IPR021133">
    <property type="entry name" value="HEAT_type_2"/>
</dbReference>
<evidence type="ECO:0000256" key="1">
    <source>
        <dbReference type="ARBA" id="ARBA00004604"/>
    </source>
</evidence>
<dbReference type="OrthoDB" id="361362at2759"/>
<dbReference type="AlphaFoldDB" id="A0A401PEA1"/>
<keyword evidence="4" id="KW-0539">Nucleus</keyword>
<reference evidence="8 9" key="1">
    <citation type="journal article" date="2018" name="Nat. Ecol. Evol.">
        <title>Shark genomes provide insights into elasmobranch evolution and the origin of vertebrates.</title>
        <authorList>
            <person name="Hara Y"/>
            <person name="Yamaguchi K"/>
            <person name="Onimaru K"/>
            <person name="Kadota M"/>
            <person name="Koyanagi M"/>
            <person name="Keeley SD"/>
            <person name="Tatsumi K"/>
            <person name="Tanaka K"/>
            <person name="Motone F"/>
            <person name="Kageyama Y"/>
            <person name="Nozu R"/>
            <person name="Adachi N"/>
            <person name="Nishimura O"/>
            <person name="Nakagawa R"/>
            <person name="Tanegashima C"/>
            <person name="Kiyatake I"/>
            <person name="Matsumoto R"/>
            <person name="Murakumo K"/>
            <person name="Nishida K"/>
            <person name="Terakita A"/>
            <person name="Kuratani S"/>
            <person name="Sato K"/>
            <person name="Hyodo S Kuraku.S."/>
        </authorList>
    </citation>
    <scope>NUCLEOTIDE SEQUENCE [LARGE SCALE GENOMIC DNA]</scope>
</reference>
<comment type="similarity">
    <text evidence="3">Belongs to the IPI1/TEX10 family.</text>
</comment>
<feature type="repeat" description="HEAT" evidence="5">
    <location>
        <begin position="118"/>
        <end position="156"/>
    </location>
</feature>